<comment type="caution">
    <text evidence="1">The sequence shown here is derived from an EMBL/GenBank/DDBJ whole genome shotgun (WGS) entry which is preliminary data.</text>
</comment>
<evidence type="ECO:0000313" key="1">
    <source>
        <dbReference type="EMBL" id="EEZ72303.1"/>
    </source>
</evidence>
<name>D0W227_NEICI</name>
<dbReference type="STRING" id="546262.NEICINOT_03705"/>
<dbReference type="AlphaFoldDB" id="D0W227"/>
<accession>D0W227</accession>
<dbReference type="EMBL" id="ACDY02000003">
    <property type="protein sequence ID" value="EEZ72303.1"/>
    <property type="molecule type" value="Genomic_DNA"/>
</dbReference>
<evidence type="ECO:0000313" key="2">
    <source>
        <dbReference type="Proteomes" id="UP000003294"/>
    </source>
</evidence>
<dbReference type="Proteomes" id="UP000003294">
    <property type="component" value="Unassembled WGS sequence"/>
</dbReference>
<sequence>MCRFVRFAAFFLTEPSLLSVWQNIDLIMLEFKMPSECSDGMGFTVV</sequence>
<gene>
    <name evidence="1" type="ORF">NEICINOT_03705</name>
</gene>
<proteinExistence type="predicted"/>
<reference evidence="1 2" key="1">
    <citation type="submission" date="2009-10" db="EMBL/GenBank/DDBJ databases">
        <authorList>
            <person name="Weinstock G."/>
            <person name="Sodergren E."/>
            <person name="Clifton S."/>
            <person name="Fulton L."/>
            <person name="Fulton B."/>
            <person name="Courtney L."/>
            <person name="Fronick C."/>
            <person name="Harrison M."/>
            <person name="Strong C."/>
            <person name="Farmer C."/>
            <person name="Delahaunty K."/>
            <person name="Markovic C."/>
            <person name="Hall O."/>
            <person name="Minx P."/>
            <person name="Tomlinson C."/>
            <person name="Mitreva M."/>
            <person name="Nelson J."/>
            <person name="Hou S."/>
            <person name="Wollam A."/>
            <person name="Pepin K.H."/>
            <person name="Johnson M."/>
            <person name="Bhonagiri V."/>
            <person name="Nash W.E."/>
            <person name="Warren W."/>
            <person name="Chinwalla A."/>
            <person name="Mardis E.R."/>
            <person name="Wilson R.K."/>
        </authorList>
    </citation>
    <scope>NUCLEOTIDE SEQUENCE [LARGE SCALE GENOMIC DNA]</scope>
    <source>
        <strain evidence="1 2">ATCC 14685</strain>
    </source>
</reference>
<organism evidence="1 2">
    <name type="scientific">Neisseria cinerea ATCC 14685</name>
    <dbReference type="NCBI Taxonomy" id="546262"/>
    <lineage>
        <taxon>Bacteria</taxon>
        <taxon>Pseudomonadati</taxon>
        <taxon>Pseudomonadota</taxon>
        <taxon>Betaproteobacteria</taxon>
        <taxon>Neisseriales</taxon>
        <taxon>Neisseriaceae</taxon>
        <taxon>Neisseria</taxon>
    </lineage>
</organism>
<protein>
    <submittedName>
        <fullName evidence="1">Uncharacterized protein</fullName>
    </submittedName>
</protein>